<feature type="domain" description="DUF4349" evidence="3">
    <location>
        <begin position="56"/>
        <end position="282"/>
    </location>
</feature>
<evidence type="ECO:0000313" key="4">
    <source>
        <dbReference type="EMBL" id="MVT09197.1"/>
    </source>
</evidence>
<dbReference type="RefSeq" id="WP_157306626.1">
    <property type="nucleotide sequence ID" value="NZ_WRXN01000005.1"/>
</dbReference>
<sequence length="294" mass="32577">MRKLLYCLAMPGLMLIACGQAGTAENEAASANASYEHAADSTQFSNDIAAINSPSRKRVRTAAITCRVDNVITAVTTLEHAVNSVHGIISESVITNEEGRTEELPYSRDSLKRVKLYTPSASLTLRVPVAGLDSVVNILTKMAVFIENRTLKEEDKTLRYLSNALKNKAQEASATAVPAKKGTPLDVVEYKDARTETEIDRKVANLEILDEVNYATFTVQLFQPQQADIQVVVNPDRITRPGFGTEVGDSLYNGVDFFRNFILVLLHLWPFLLIAAAVWMGYRKWVRKKMAVVK</sequence>
<keyword evidence="5" id="KW-1185">Reference proteome</keyword>
<comment type="caution">
    <text evidence="4">The sequence shown here is derived from an EMBL/GenBank/DDBJ whole genome shotgun (WGS) entry which is preliminary data.</text>
</comment>
<dbReference type="Proteomes" id="UP000461730">
    <property type="component" value="Unassembled WGS sequence"/>
</dbReference>
<keyword evidence="1" id="KW-1133">Transmembrane helix</keyword>
<protein>
    <submittedName>
        <fullName evidence="4">DUF4349 domain-containing protein</fullName>
    </submittedName>
</protein>
<keyword evidence="1" id="KW-0812">Transmembrane</keyword>
<dbReference type="AlphaFoldDB" id="A0A7K1U4B2"/>
<feature type="chain" id="PRO_5029599099" evidence="2">
    <location>
        <begin position="24"/>
        <end position="294"/>
    </location>
</feature>
<evidence type="ECO:0000259" key="3">
    <source>
        <dbReference type="Pfam" id="PF14257"/>
    </source>
</evidence>
<keyword evidence="2" id="KW-0732">Signal</keyword>
<organism evidence="4 5">
    <name type="scientific">Chitinophaga tropicalis</name>
    <dbReference type="NCBI Taxonomy" id="2683588"/>
    <lineage>
        <taxon>Bacteria</taxon>
        <taxon>Pseudomonadati</taxon>
        <taxon>Bacteroidota</taxon>
        <taxon>Chitinophagia</taxon>
        <taxon>Chitinophagales</taxon>
        <taxon>Chitinophagaceae</taxon>
        <taxon>Chitinophaga</taxon>
    </lineage>
</organism>
<evidence type="ECO:0000256" key="2">
    <source>
        <dbReference type="SAM" id="SignalP"/>
    </source>
</evidence>
<feature type="transmembrane region" description="Helical" evidence="1">
    <location>
        <begin position="261"/>
        <end position="282"/>
    </location>
</feature>
<feature type="signal peptide" evidence="2">
    <location>
        <begin position="1"/>
        <end position="23"/>
    </location>
</feature>
<reference evidence="4 5" key="1">
    <citation type="submission" date="2019-12" db="EMBL/GenBank/DDBJ databases">
        <title>Chitinophaga sp. strain ysch24 (GDMCC 1.1355), whole genome shotgun sequence.</title>
        <authorList>
            <person name="Zhang X."/>
        </authorList>
    </citation>
    <scope>NUCLEOTIDE SEQUENCE [LARGE SCALE GENOMIC DNA]</scope>
    <source>
        <strain evidence="5">ysch24</strain>
    </source>
</reference>
<dbReference type="PROSITE" id="PS51257">
    <property type="entry name" value="PROKAR_LIPOPROTEIN"/>
    <property type="match status" value="1"/>
</dbReference>
<evidence type="ECO:0000256" key="1">
    <source>
        <dbReference type="SAM" id="Phobius"/>
    </source>
</evidence>
<evidence type="ECO:0000313" key="5">
    <source>
        <dbReference type="Proteomes" id="UP000461730"/>
    </source>
</evidence>
<accession>A0A7K1U4B2</accession>
<keyword evidence="1" id="KW-0472">Membrane</keyword>
<name>A0A7K1U4B2_9BACT</name>
<dbReference type="EMBL" id="WRXN01000005">
    <property type="protein sequence ID" value="MVT09197.1"/>
    <property type="molecule type" value="Genomic_DNA"/>
</dbReference>
<dbReference type="Pfam" id="PF14257">
    <property type="entry name" value="DUF4349"/>
    <property type="match status" value="1"/>
</dbReference>
<dbReference type="InterPro" id="IPR025645">
    <property type="entry name" value="DUF4349"/>
</dbReference>
<proteinExistence type="predicted"/>
<gene>
    <name evidence="4" type="ORF">GO493_13065</name>
</gene>